<keyword evidence="3" id="KW-1185">Reference proteome</keyword>
<sequence>MLAKRWLYFFSIDQPRRPNVIRHVLANKKTVSNLFWGLSYQMLEWLGVAQIENIVFDQQLTALKQHGWLQQAGDQQFCLTPAGQQCLTAFLSEHYWRKAPQLVQYFQCDTWLQMLTLIVQTFSESSYQNQHYYVITTSPQIQFWFKKWIKHFDYQKLQTDLPRLLNEFLTTLPTQQADVFLNFFAGHQVAGQTYTQMAEQTNWSVTDLKILHEDLALRLAAFLRKQSEPWQVLVSLFQKSPLPASCVQTYQRFLNGESSQKIANERHLKLSTIREHLLMAAIFCQSFPYQQLLASRQLTIMKESLSGAPSTWNYQIVEPREIDFFSFRLYQIQQTKIRQQRKSTNG</sequence>
<name>A0A0R2CED8_9LACO</name>
<protein>
    <recommendedName>
        <fullName evidence="1">Helicase Helix-turn-helix domain-containing protein</fullName>
    </recommendedName>
</protein>
<dbReference type="Proteomes" id="UP000051576">
    <property type="component" value="Unassembled WGS sequence"/>
</dbReference>
<reference evidence="2 3" key="1">
    <citation type="journal article" date="2015" name="Genome Announc.">
        <title>Expanding the biotechnology potential of lactobacilli through comparative genomics of 213 strains and associated genera.</title>
        <authorList>
            <person name="Sun Z."/>
            <person name="Harris H.M."/>
            <person name="McCann A."/>
            <person name="Guo C."/>
            <person name="Argimon S."/>
            <person name="Zhang W."/>
            <person name="Yang X."/>
            <person name="Jeffery I.B."/>
            <person name="Cooney J.C."/>
            <person name="Kagawa T.F."/>
            <person name="Liu W."/>
            <person name="Song Y."/>
            <person name="Salvetti E."/>
            <person name="Wrobel A."/>
            <person name="Rasinkangas P."/>
            <person name="Parkhill J."/>
            <person name="Rea M.C."/>
            <person name="O'Sullivan O."/>
            <person name="Ritari J."/>
            <person name="Douillard F.P."/>
            <person name="Paul Ross R."/>
            <person name="Yang R."/>
            <person name="Briner A.E."/>
            <person name="Felis G.E."/>
            <person name="de Vos W.M."/>
            <person name="Barrangou R."/>
            <person name="Klaenhammer T.R."/>
            <person name="Caufield P.W."/>
            <person name="Cui Y."/>
            <person name="Zhang H."/>
            <person name="O'Toole P.W."/>
        </authorList>
    </citation>
    <scope>NUCLEOTIDE SEQUENCE [LARGE SCALE GENOMIC DNA]</scope>
    <source>
        <strain evidence="2 3">DSM 20605</strain>
    </source>
</reference>
<dbReference type="RefSeq" id="WP_010579757.1">
    <property type="nucleotide sequence ID" value="NZ_AHYZ01000033.1"/>
</dbReference>
<dbReference type="AlphaFoldDB" id="A0A0R2CED8"/>
<evidence type="ECO:0000313" key="2">
    <source>
        <dbReference type="EMBL" id="KRM89701.1"/>
    </source>
</evidence>
<evidence type="ECO:0000313" key="3">
    <source>
        <dbReference type="Proteomes" id="UP000051576"/>
    </source>
</evidence>
<comment type="caution">
    <text evidence="2">The sequence shown here is derived from an EMBL/GenBank/DDBJ whole genome shotgun (WGS) entry which is preliminary data.</text>
</comment>
<dbReference type="PATRIC" id="fig|1133569.4.peg.808"/>
<dbReference type="STRING" id="1133569.FD21_GL000748"/>
<organism evidence="2 3">
    <name type="scientific">Liquorilactobacillus vini DSM 20605</name>
    <dbReference type="NCBI Taxonomy" id="1133569"/>
    <lineage>
        <taxon>Bacteria</taxon>
        <taxon>Bacillati</taxon>
        <taxon>Bacillota</taxon>
        <taxon>Bacilli</taxon>
        <taxon>Lactobacillales</taxon>
        <taxon>Lactobacillaceae</taxon>
        <taxon>Liquorilactobacillus</taxon>
    </lineage>
</organism>
<dbReference type="OrthoDB" id="2146354at2"/>
<evidence type="ECO:0000259" key="1">
    <source>
        <dbReference type="Pfam" id="PF14493"/>
    </source>
</evidence>
<dbReference type="Pfam" id="PF14493">
    <property type="entry name" value="HTH_40"/>
    <property type="match status" value="1"/>
</dbReference>
<dbReference type="eggNOG" id="COG4955">
    <property type="taxonomic scope" value="Bacteria"/>
</dbReference>
<accession>A0A0R2CED8</accession>
<gene>
    <name evidence="2" type="ORF">FD21_GL000748</name>
</gene>
<proteinExistence type="predicted"/>
<dbReference type="EMBL" id="AYYX01000002">
    <property type="protein sequence ID" value="KRM89701.1"/>
    <property type="molecule type" value="Genomic_DNA"/>
</dbReference>
<feature type="domain" description="Helicase Helix-turn-helix" evidence="1">
    <location>
        <begin position="247"/>
        <end position="329"/>
    </location>
</feature>
<dbReference type="InterPro" id="IPR029491">
    <property type="entry name" value="Helicase_HTH"/>
</dbReference>